<reference evidence="1" key="1">
    <citation type="submission" date="2020-05" db="EMBL/GenBank/DDBJ databases">
        <title>WGS assembly of Panicum virgatum.</title>
        <authorList>
            <person name="Lovell J.T."/>
            <person name="Jenkins J."/>
            <person name="Shu S."/>
            <person name="Juenger T.E."/>
            <person name="Schmutz J."/>
        </authorList>
    </citation>
    <scope>NUCLEOTIDE SEQUENCE</scope>
    <source>
        <strain evidence="1">AP13</strain>
    </source>
</reference>
<dbReference type="Proteomes" id="UP000823388">
    <property type="component" value="Chromosome 5K"/>
</dbReference>
<organism evidence="1 2">
    <name type="scientific">Panicum virgatum</name>
    <name type="common">Blackwell switchgrass</name>
    <dbReference type="NCBI Taxonomy" id="38727"/>
    <lineage>
        <taxon>Eukaryota</taxon>
        <taxon>Viridiplantae</taxon>
        <taxon>Streptophyta</taxon>
        <taxon>Embryophyta</taxon>
        <taxon>Tracheophyta</taxon>
        <taxon>Spermatophyta</taxon>
        <taxon>Magnoliopsida</taxon>
        <taxon>Liliopsida</taxon>
        <taxon>Poales</taxon>
        <taxon>Poaceae</taxon>
        <taxon>PACMAD clade</taxon>
        <taxon>Panicoideae</taxon>
        <taxon>Panicodae</taxon>
        <taxon>Paniceae</taxon>
        <taxon>Panicinae</taxon>
        <taxon>Panicum</taxon>
        <taxon>Panicum sect. Hiantes</taxon>
    </lineage>
</organism>
<dbReference type="EMBL" id="CM029045">
    <property type="protein sequence ID" value="KAG2597036.1"/>
    <property type="molecule type" value="Genomic_DNA"/>
</dbReference>
<sequence>MMGCVDSRCANASCADLPPLLLASLMHSSPWSTSPSPPQSLSDLDMCNNRSAIPNFISRYLGSDRISRLHNLGAIWSNEILLQVLGWGPDPARGEQRPPPGP</sequence>
<keyword evidence="2" id="KW-1185">Reference proteome</keyword>
<gene>
    <name evidence="1" type="ORF">PVAP13_5KG216014</name>
</gene>
<comment type="caution">
    <text evidence="1">The sequence shown here is derived from an EMBL/GenBank/DDBJ whole genome shotgun (WGS) entry which is preliminary data.</text>
</comment>
<accession>A0A8T0SFM7</accession>
<proteinExistence type="predicted"/>
<dbReference type="EMBL" id="CM029045">
    <property type="protein sequence ID" value="KAG2597037.1"/>
    <property type="molecule type" value="Genomic_DNA"/>
</dbReference>
<name>A0A8T0SFM7_PANVG</name>
<dbReference type="AlphaFoldDB" id="A0A8T0SFM7"/>
<evidence type="ECO:0000313" key="1">
    <source>
        <dbReference type="EMBL" id="KAG2597037.1"/>
    </source>
</evidence>
<evidence type="ECO:0000313" key="2">
    <source>
        <dbReference type="Proteomes" id="UP000823388"/>
    </source>
</evidence>
<protein>
    <submittedName>
        <fullName evidence="1">Uncharacterized protein</fullName>
    </submittedName>
</protein>